<keyword evidence="1" id="KW-0732">Signal</keyword>
<name>A0AAN9MVK9_CANGL</name>
<dbReference type="EMBL" id="JAYMYQ010000001">
    <property type="protein sequence ID" value="KAK7361840.1"/>
    <property type="molecule type" value="Genomic_DNA"/>
</dbReference>
<feature type="chain" id="PRO_5042981334" description="Secreted protein" evidence="1">
    <location>
        <begin position="21"/>
        <end position="85"/>
    </location>
</feature>
<dbReference type="AlphaFoldDB" id="A0AAN9MVK9"/>
<comment type="caution">
    <text evidence="2">The sequence shown here is derived from an EMBL/GenBank/DDBJ whole genome shotgun (WGS) entry which is preliminary data.</text>
</comment>
<organism evidence="2 3">
    <name type="scientific">Canavalia gladiata</name>
    <name type="common">Sword bean</name>
    <name type="synonym">Dolichos gladiatus</name>
    <dbReference type="NCBI Taxonomy" id="3824"/>
    <lineage>
        <taxon>Eukaryota</taxon>
        <taxon>Viridiplantae</taxon>
        <taxon>Streptophyta</taxon>
        <taxon>Embryophyta</taxon>
        <taxon>Tracheophyta</taxon>
        <taxon>Spermatophyta</taxon>
        <taxon>Magnoliopsida</taxon>
        <taxon>eudicotyledons</taxon>
        <taxon>Gunneridae</taxon>
        <taxon>Pentapetalae</taxon>
        <taxon>rosids</taxon>
        <taxon>fabids</taxon>
        <taxon>Fabales</taxon>
        <taxon>Fabaceae</taxon>
        <taxon>Papilionoideae</taxon>
        <taxon>50 kb inversion clade</taxon>
        <taxon>NPAAA clade</taxon>
        <taxon>indigoferoid/millettioid clade</taxon>
        <taxon>Phaseoleae</taxon>
        <taxon>Canavalia</taxon>
    </lineage>
</organism>
<evidence type="ECO:0008006" key="4">
    <source>
        <dbReference type="Google" id="ProtNLM"/>
    </source>
</evidence>
<dbReference type="Proteomes" id="UP001367508">
    <property type="component" value="Unassembled WGS sequence"/>
</dbReference>
<proteinExistence type="predicted"/>
<reference evidence="2 3" key="1">
    <citation type="submission" date="2024-01" db="EMBL/GenBank/DDBJ databases">
        <title>The genomes of 5 underutilized Papilionoideae crops provide insights into root nodulation and disease resistanc.</title>
        <authorList>
            <person name="Jiang F."/>
        </authorList>
    </citation>
    <scope>NUCLEOTIDE SEQUENCE [LARGE SCALE GENOMIC DNA]</scope>
    <source>
        <strain evidence="2">LVBAO_FW01</strain>
        <tissue evidence="2">Leaves</tissue>
    </source>
</reference>
<evidence type="ECO:0000256" key="1">
    <source>
        <dbReference type="SAM" id="SignalP"/>
    </source>
</evidence>
<accession>A0AAN9MVK9</accession>
<keyword evidence="3" id="KW-1185">Reference proteome</keyword>
<evidence type="ECO:0000313" key="2">
    <source>
        <dbReference type="EMBL" id="KAK7361840.1"/>
    </source>
</evidence>
<protein>
    <recommendedName>
        <fullName evidence="4">Secreted protein</fullName>
    </recommendedName>
</protein>
<gene>
    <name evidence="2" type="ORF">VNO77_03925</name>
</gene>
<evidence type="ECO:0000313" key="3">
    <source>
        <dbReference type="Proteomes" id="UP001367508"/>
    </source>
</evidence>
<feature type="signal peptide" evidence="1">
    <location>
        <begin position="1"/>
        <end position="20"/>
    </location>
</feature>
<sequence>MFRMASIWLCYASTCMRVSGIVSYSLSTRRILRCLEPGIPMRLQNYVVLNMPLYISLTRTGVIAKGMTGFGWDAEAGPSSCPVRE</sequence>